<accession>A0A840E920</accession>
<keyword evidence="2" id="KW-0175">Coiled coil</keyword>
<dbReference type="EMBL" id="JACIFF010000008">
    <property type="protein sequence ID" value="MBB4080433.1"/>
    <property type="molecule type" value="Genomic_DNA"/>
</dbReference>
<dbReference type="PROSITE" id="PS51257">
    <property type="entry name" value="PROKAR_LIPOPROTEIN"/>
    <property type="match status" value="1"/>
</dbReference>
<comment type="similarity">
    <text evidence="1">Belongs to the membrane fusion protein (MFP) (TC 8.A.1) family.</text>
</comment>
<dbReference type="AlphaFoldDB" id="A0A840E920"/>
<evidence type="ECO:0000259" key="5">
    <source>
        <dbReference type="Pfam" id="PF25954"/>
    </source>
</evidence>
<sequence length="377" mass="39968">MRSFSFLLSLLLLTACGSGDETLATEVPVRAVRAGYVTVDDGSSSRVFSGVAEAAGRTPLSFRVGGTIRQLPVTLGQRVGRGQLIATLDPADFVVQQSQATAQRQTSRAQLESAETQLIAAQAAYERTSKLYENNSVSLSQFEQARSQYQTARAQVEASRSQLEASGAQVRAASNQVSYTRLTAPFAGVITEKHVEANEFAPSGTAIVTLSTERDPEVEVNVPEDVIASLAAGQAVEITFSSIPGKTFAGTISEVAFAAAGSPSYPVTITVVDEDESIRPGMAANVRFTFGAAGEARDSLLLTPTESVSEGPDGKFVFLLVPTDTSDHYVARRTAITIGEFYNKGFAVREGLKEGDLVATAGLKQLLDGMQVRLLSN</sequence>
<protein>
    <submittedName>
        <fullName evidence="6">RND family efflux transporter MFP subunit</fullName>
    </submittedName>
</protein>
<dbReference type="Gene3D" id="2.40.30.170">
    <property type="match status" value="1"/>
</dbReference>
<comment type="caution">
    <text evidence="6">The sequence shown here is derived from an EMBL/GenBank/DDBJ whole genome shotgun (WGS) entry which is preliminary data.</text>
</comment>
<organism evidence="6 7">
    <name type="scientific">Neolewinella aquimaris</name>
    <dbReference type="NCBI Taxonomy" id="1835722"/>
    <lineage>
        <taxon>Bacteria</taxon>
        <taxon>Pseudomonadati</taxon>
        <taxon>Bacteroidota</taxon>
        <taxon>Saprospiria</taxon>
        <taxon>Saprospirales</taxon>
        <taxon>Lewinellaceae</taxon>
        <taxon>Neolewinella</taxon>
    </lineage>
</organism>
<dbReference type="InterPro" id="IPR058625">
    <property type="entry name" value="MdtA-like_BSH"/>
</dbReference>
<reference evidence="6 7" key="1">
    <citation type="submission" date="2020-08" db="EMBL/GenBank/DDBJ databases">
        <title>Genomic Encyclopedia of Type Strains, Phase IV (KMG-IV): sequencing the most valuable type-strain genomes for metagenomic binning, comparative biology and taxonomic classification.</title>
        <authorList>
            <person name="Goeker M."/>
        </authorList>
    </citation>
    <scope>NUCLEOTIDE SEQUENCE [LARGE SCALE GENOMIC DNA]</scope>
    <source>
        <strain evidence="6 7">DSM 105137</strain>
    </source>
</reference>
<dbReference type="GO" id="GO:0015562">
    <property type="term" value="F:efflux transmembrane transporter activity"/>
    <property type="evidence" value="ECO:0007669"/>
    <property type="project" value="InterPro"/>
</dbReference>
<dbReference type="InterPro" id="IPR006143">
    <property type="entry name" value="RND_pump_MFP"/>
</dbReference>
<dbReference type="NCBIfam" id="TIGR01730">
    <property type="entry name" value="RND_mfp"/>
    <property type="match status" value="1"/>
</dbReference>
<dbReference type="Gene3D" id="1.10.287.470">
    <property type="entry name" value="Helix hairpin bin"/>
    <property type="match status" value="1"/>
</dbReference>
<proteinExistence type="inferred from homology"/>
<dbReference type="Gene3D" id="2.40.50.100">
    <property type="match status" value="1"/>
</dbReference>
<feature type="coiled-coil region" evidence="2">
    <location>
        <begin position="104"/>
        <end position="162"/>
    </location>
</feature>
<name>A0A840E920_9BACT</name>
<dbReference type="InterPro" id="IPR058792">
    <property type="entry name" value="Beta-barrel_RND_2"/>
</dbReference>
<feature type="domain" description="Multidrug resistance protein MdtA-like barrel-sandwich hybrid" evidence="4">
    <location>
        <begin position="63"/>
        <end position="206"/>
    </location>
</feature>
<dbReference type="Pfam" id="PF25954">
    <property type="entry name" value="Beta-barrel_RND_2"/>
    <property type="match status" value="1"/>
</dbReference>
<dbReference type="Pfam" id="PF25917">
    <property type="entry name" value="BSH_RND"/>
    <property type="match status" value="1"/>
</dbReference>
<dbReference type="PANTHER" id="PTHR30469">
    <property type="entry name" value="MULTIDRUG RESISTANCE PROTEIN MDTA"/>
    <property type="match status" value="1"/>
</dbReference>
<dbReference type="Proteomes" id="UP000576209">
    <property type="component" value="Unassembled WGS sequence"/>
</dbReference>
<keyword evidence="3" id="KW-0732">Signal</keyword>
<feature type="chain" id="PRO_5032536743" evidence="3">
    <location>
        <begin position="20"/>
        <end position="377"/>
    </location>
</feature>
<evidence type="ECO:0000256" key="3">
    <source>
        <dbReference type="SAM" id="SignalP"/>
    </source>
</evidence>
<feature type="domain" description="CusB-like beta-barrel" evidence="5">
    <location>
        <begin position="218"/>
        <end position="289"/>
    </location>
</feature>
<dbReference type="SUPFAM" id="SSF111369">
    <property type="entry name" value="HlyD-like secretion proteins"/>
    <property type="match status" value="1"/>
</dbReference>
<evidence type="ECO:0000313" key="7">
    <source>
        <dbReference type="Proteomes" id="UP000576209"/>
    </source>
</evidence>
<evidence type="ECO:0000256" key="2">
    <source>
        <dbReference type="SAM" id="Coils"/>
    </source>
</evidence>
<evidence type="ECO:0000256" key="1">
    <source>
        <dbReference type="ARBA" id="ARBA00009477"/>
    </source>
</evidence>
<keyword evidence="7" id="KW-1185">Reference proteome</keyword>
<gene>
    <name evidence="6" type="ORF">GGR28_003067</name>
</gene>
<dbReference type="RefSeq" id="WP_183496670.1">
    <property type="nucleotide sequence ID" value="NZ_JACIFF010000008.1"/>
</dbReference>
<dbReference type="GO" id="GO:1990281">
    <property type="term" value="C:efflux pump complex"/>
    <property type="evidence" value="ECO:0007669"/>
    <property type="project" value="TreeGrafter"/>
</dbReference>
<evidence type="ECO:0000259" key="4">
    <source>
        <dbReference type="Pfam" id="PF25917"/>
    </source>
</evidence>
<feature type="signal peptide" evidence="3">
    <location>
        <begin position="1"/>
        <end position="19"/>
    </location>
</feature>
<evidence type="ECO:0000313" key="6">
    <source>
        <dbReference type="EMBL" id="MBB4080433.1"/>
    </source>
</evidence>
<dbReference type="Gene3D" id="2.40.420.20">
    <property type="match status" value="1"/>
</dbReference>